<sequence length="495" mass="52690">MQEESIADTLGRLAGELEATLAQARRAHDAYAALPRRHDTLADQILVQRTRVGLYTAGYLVAGLREESENARRRAPDLTVAGLRLPPRPRDDTPETVLDWWAGLSEDEREGVMLADPLFVGSADGLPYRVRHRVNMAVLEAEIERRTALAAEAEQQMSSDTPAAAKRRTQDDQDLRGLLKLRALLMPSTADQLEQLRDGAAAALARISTPHQERFLYLLDPATYPLKAAVVLGDLDTADHVVLHVPGATTTVDLRLFREAAWMSHLRTEASRHVDPASVAVVDWIGYQAPVDIAVRRPLGDSGVPLLLPGEAADARFAHEAVPALVRCARGLRVATQPGTRLVASGHSYGGSVVGLALAETDVFDAAVVTGCPGLFTGDAADLHVPTDALFAATAPGDLIALLGVFGGPTHQVRGIRSISARARPVTHPDGTRTLLLPTFGHEAYYNAGTATLHGIGAVAAGAIDQVRTTRRVPGAGTAAGDHAVVTALDSEVID</sequence>
<dbReference type="Proteomes" id="UP001157126">
    <property type="component" value="Unassembled WGS sequence"/>
</dbReference>
<dbReference type="Pfam" id="PF06259">
    <property type="entry name" value="Abhydrolase_8"/>
    <property type="match status" value="1"/>
</dbReference>
<comment type="caution">
    <text evidence="2">The sequence shown here is derived from an EMBL/GenBank/DDBJ whole genome shotgun (WGS) entry which is preliminary data.</text>
</comment>
<evidence type="ECO:0000313" key="2">
    <source>
        <dbReference type="EMBL" id="GMA42264.1"/>
    </source>
</evidence>
<evidence type="ECO:0000313" key="3">
    <source>
        <dbReference type="Proteomes" id="UP001157126"/>
    </source>
</evidence>
<dbReference type="EMBL" id="BSUO01000001">
    <property type="protein sequence ID" value="GMA42264.1"/>
    <property type="molecule type" value="Genomic_DNA"/>
</dbReference>
<reference evidence="3" key="1">
    <citation type="journal article" date="2019" name="Int. J. Syst. Evol. Microbiol.">
        <title>The Global Catalogue of Microorganisms (GCM) 10K type strain sequencing project: providing services to taxonomists for standard genome sequencing and annotation.</title>
        <authorList>
            <consortium name="The Broad Institute Genomics Platform"/>
            <consortium name="The Broad Institute Genome Sequencing Center for Infectious Disease"/>
            <person name="Wu L."/>
            <person name="Ma J."/>
        </authorList>
    </citation>
    <scope>NUCLEOTIDE SEQUENCE [LARGE SCALE GENOMIC DNA]</scope>
    <source>
        <strain evidence="3">NBRC 113072</strain>
    </source>
</reference>
<name>A0ABQ6IWD0_9MICO</name>
<feature type="domain" description="DUF1023" evidence="1">
    <location>
        <begin position="226"/>
        <end position="401"/>
    </location>
</feature>
<dbReference type="RefSeq" id="WP_284305703.1">
    <property type="nucleotide sequence ID" value="NZ_BSUO01000001.1"/>
</dbReference>
<organism evidence="2 3">
    <name type="scientific">Mobilicoccus caccae</name>
    <dbReference type="NCBI Taxonomy" id="1859295"/>
    <lineage>
        <taxon>Bacteria</taxon>
        <taxon>Bacillati</taxon>
        <taxon>Actinomycetota</taxon>
        <taxon>Actinomycetes</taxon>
        <taxon>Micrococcales</taxon>
        <taxon>Dermatophilaceae</taxon>
        <taxon>Mobilicoccus</taxon>
    </lineage>
</organism>
<dbReference type="SUPFAM" id="SSF53474">
    <property type="entry name" value="alpha/beta-Hydrolases"/>
    <property type="match status" value="1"/>
</dbReference>
<accession>A0ABQ6IWD0</accession>
<dbReference type="InterPro" id="IPR010427">
    <property type="entry name" value="DUF1023"/>
</dbReference>
<keyword evidence="3" id="KW-1185">Reference proteome</keyword>
<protein>
    <recommendedName>
        <fullName evidence="1">DUF1023 domain-containing protein</fullName>
    </recommendedName>
</protein>
<gene>
    <name evidence="2" type="ORF">GCM10025883_43090</name>
</gene>
<evidence type="ECO:0000259" key="1">
    <source>
        <dbReference type="Pfam" id="PF06259"/>
    </source>
</evidence>
<proteinExistence type="predicted"/>
<dbReference type="InterPro" id="IPR029058">
    <property type="entry name" value="AB_hydrolase_fold"/>
</dbReference>